<dbReference type="GO" id="GO:0009002">
    <property type="term" value="F:serine-type D-Ala-D-Ala carboxypeptidase activity"/>
    <property type="evidence" value="ECO:0007669"/>
    <property type="project" value="UniProtKB-EC"/>
</dbReference>
<organism evidence="18 19">
    <name type="scientific">Candidatus Pullichristensenella stercorigallinarum</name>
    <dbReference type="NCBI Taxonomy" id="2840909"/>
    <lineage>
        <taxon>Bacteria</taxon>
        <taxon>Bacillati</taxon>
        <taxon>Bacillota</taxon>
        <taxon>Clostridia</taxon>
        <taxon>Candidatus Pullichristensenella</taxon>
    </lineage>
</organism>
<dbReference type="InterPro" id="IPR012907">
    <property type="entry name" value="Peptidase_S11_C"/>
</dbReference>
<evidence type="ECO:0000256" key="6">
    <source>
        <dbReference type="ARBA" id="ARBA00022670"/>
    </source>
</evidence>
<evidence type="ECO:0000256" key="13">
    <source>
        <dbReference type="PIRSR" id="PIRSR618044-1"/>
    </source>
</evidence>
<comment type="caution">
    <text evidence="18">The sequence shown here is derived from an EMBL/GenBank/DDBJ whole genome shotgun (WGS) entry which is preliminary data.</text>
</comment>
<dbReference type="Gene3D" id="2.60.410.10">
    <property type="entry name" value="D-Ala-D-Ala carboxypeptidase, C-terminal domain"/>
    <property type="match status" value="1"/>
</dbReference>
<evidence type="ECO:0000256" key="3">
    <source>
        <dbReference type="ARBA" id="ARBA00007164"/>
    </source>
</evidence>
<comment type="function">
    <text evidence="1">Removes C-terminal D-alanyl residues from sugar-peptide cell wall precursors.</text>
</comment>
<feature type="binding site" evidence="14">
    <location>
        <position position="250"/>
    </location>
    <ligand>
        <name>substrate</name>
    </ligand>
</feature>
<dbReference type="PANTHER" id="PTHR21581:SF6">
    <property type="entry name" value="TRAFFICKING PROTEIN PARTICLE COMPLEX SUBUNIT 12"/>
    <property type="match status" value="1"/>
</dbReference>
<name>A0A9D0ZKF0_9FIRM</name>
<keyword evidence="8" id="KW-0378">Hydrolase</keyword>
<keyword evidence="6" id="KW-0645">Protease</keyword>
<dbReference type="GO" id="GO:0071555">
    <property type="term" value="P:cell wall organization"/>
    <property type="evidence" value="ECO:0007669"/>
    <property type="project" value="UniProtKB-KW"/>
</dbReference>
<dbReference type="SUPFAM" id="SSF56601">
    <property type="entry name" value="beta-lactamase/transpeptidase-like"/>
    <property type="match status" value="1"/>
</dbReference>
<feature type="domain" description="Peptidase S11 D-Ala-D-Ala carboxypeptidase A C-terminal" evidence="17">
    <location>
        <begin position="300"/>
        <end position="391"/>
    </location>
</feature>
<evidence type="ECO:0000313" key="18">
    <source>
        <dbReference type="EMBL" id="HIQ82078.1"/>
    </source>
</evidence>
<dbReference type="GO" id="GO:0009252">
    <property type="term" value="P:peptidoglycan biosynthetic process"/>
    <property type="evidence" value="ECO:0007669"/>
    <property type="project" value="UniProtKB-KW"/>
</dbReference>
<dbReference type="GO" id="GO:0008360">
    <property type="term" value="P:regulation of cell shape"/>
    <property type="evidence" value="ECO:0007669"/>
    <property type="project" value="UniProtKB-KW"/>
</dbReference>
<dbReference type="EC" id="3.4.16.4" evidence="4"/>
<dbReference type="AlphaFoldDB" id="A0A9D0ZKF0"/>
<evidence type="ECO:0000256" key="10">
    <source>
        <dbReference type="ARBA" id="ARBA00022984"/>
    </source>
</evidence>
<evidence type="ECO:0000313" key="19">
    <source>
        <dbReference type="Proteomes" id="UP000824260"/>
    </source>
</evidence>
<dbReference type="InterPro" id="IPR018044">
    <property type="entry name" value="Peptidase_S11"/>
</dbReference>
<evidence type="ECO:0000256" key="7">
    <source>
        <dbReference type="ARBA" id="ARBA00022729"/>
    </source>
</evidence>
<evidence type="ECO:0000256" key="14">
    <source>
        <dbReference type="PIRSR" id="PIRSR618044-2"/>
    </source>
</evidence>
<sequence>MKPRKALCLLLALVHLLSGAALMEVDLTTPVPTQAPAAAPELSAAPLLDAPPIALSCAAAILVEPESGQVLFEQNADVARPVASVTKVMTILLALEALAEGRVSLEDEFVVSEAAAGMGGSQVLLDVGEVQPFSVLLKSTIVGSANDASVAIAEALYGSETVFVERMNECARQLGMTNTNFVNCTGLPAEGQQTTARDVAVMTIAMLQHPQYFEFSGVWLDEVDHGDGRITQLTNTNKLIRLYEGCDGGKTGSTTEAGYCISATAKRGDMRLVAVVLGADTGSERFDIATEMLDYGFAHYRLYPVAERGTKVRGELPVTGGDSEGVPLALDGDLTLLIQKGDEQGVQLVPSLPESIEAPVAAGQEVGSVEVVVGGRVVARIPVIATQEVTAKGLKNAIGRVLKFWGL</sequence>
<comment type="similarity">
    <text evidence="3 15">Belongs to the peptidase S11 family.</text>
</comment>
<protein>
    <recommendedName>
        <fullName evidence="4">serine-type D-Ala-D-Ala carboxypeptidase</fullName>
        <ecNumber evidence="4">3.4.16.4</ecNumber>
    </recommendedName>
</protein>
<evidence type="ECO:0000256" key="11">
    <source>
        <dbReference type="ARBA" id="ARBA00023316"/>
    </source>
</evidence>
<feature type="active site" evidence="13">
    <location>
        <position position="144"/>
    </location>
</feature>
<proteinExistence type="inferred from homology"/>
<dbReference type="PANTHER" id="PTHR21581">
    <property type="entry name" value="D-ALANYL-D-ALANINE CARBOXYPEPTIDASE"/>
    <property type="match status" value="1"/>
</dbReference>
<evidence type="ECO:0000256" key="4">
    <source>
        <dbReference type="ARBA" id="ARBA00012448"/>
    </source>
</evidence>
<dbReference type="InterPro" id="IPR012338">
    <property type="entry name" value="Beta-lactam/transpept-like"/>
</dbReference>
<keyword evidence="11" id="KW-0961">Cell wall biogenesis/degradation</keyword>
<evidence type="ECO:0000256" key="9">
    <source>
        <dbReference type="ARBA" id="ARBA00022960"/>
    </source>
</evidence>
<dbReference type="InterPro" id="IPR001967">
    <property type="entry name" value="Peptidase_S11_N"/>
</dbReference>
<dbReference type="Pfam" id="PF07943">
    <property type="entry name" value="PBP5_C"/>
    <property type="match status" value="1"/>
</dbReference>
<reference evidence="18" key="1">
    <citation type="submission" date="2020-10" db="EMBL/GenBank/DDBJ databases">
        <authorList>
            <person name="Gilroy R."/>
        </authorList>
    </citation>
    <scope>NUCLEOTIDE SEQUENCE</scope>
    <source>
        <strain evidence="18">ChiSjej6B24-2974</strain>
    </source>
</reference>
<comment type="pathway">
    <text evidence="2">Cell wall biogenesis; peptidoglycan biosynthesis.</text>
</comment>
<dbReference type="Gene3D" id="3.40.710.10">
    <property type="entry name" value="DD-peptidase/beta-lactamase superfamily"/>
    <property type="match status" value="1"/>
</dbReference>
<evidence type="ECO:0000256" key="5">
    <source>
        <dbReference type="ARBA" id="ARBA00022645"/>
    </source>
</evidence>
<evidence type="ECO:0000256" key="16">
    <source>
        <dbReference type="SAM" id="SignalP"/>
    </source>
</evidence>
<dbReference type="InterPro" id="IPR015956">
    <property type="entry name" value="Peniciliin-bd_prot_C_sf"/>
</dbReference>
<gene>
    <name evidence="18" type="ORF">IAA52_03130</name>
</gene>
<dbReference type="Proteomes" id="UP000824260">
    <property type="component" value="Unassembled WGS sequence"/>
</dbReference>
<keyword evidence="7 16" id="KW-0732">Signal</keyword>
<dbReference type="SMART" id="SM00936">
    <property type="entry name" value="PBP5_C"/>
    <property type="match status" value="1"/>
</dbReference>
<feature type="active site" description="Acyl-ester intermediate" evidence="13">
    <location>
        <position position="84"/>
    </location>
</feature>
<keyword evidence="5 18" id="KW-0121">Carboxypeptidase</keyword>
<dbReference type="EMBL" id="DVFZ01000033">
    <property type="protein sequence ID" value="HIQ82078.1"/>
    <property type="molecule type" value="Genomic_DNA"/>
</dbReference>
<evidence type="ECO:0000259" key="17">
    <source>
        <dbReference type="SMART" id="SM00936"/>
    </source>
</evidence>
<evidence type="ECO:0000256" key="1">
    <source>
        <dbReference type="ARBA" id="ARBA00003217"/>
    </source>
</evidence>
<feature type="signal peptide" evidence="16">
    <location>
        <begin position="1"/>
        <end position="23"/>
    </location>
</feature>
<feature type="active site" description="Proton acceptor" evidence="13">
    <location>
        <position position="87"/>
    </location>
</feature>
<comment type="catalytic activity">
    <reaction evidence="12">
        <text>Preferential cleavage: (Ac)2-L-Lys-D-Ala-|-D-Ala. Also transpeptidation of peptidyl-alanyl moieties that are N-acyl substituents of D-alanine.</text>
        <dbReference type="EC" id="3.4.16.4"/>
    </reaction>
</comment>
<dbReference type="InterPro" id="IPR037167">
    <property type="entry name" value="Peptidase_S11_C_sf"/>
</dbReference>
<keyword evidence="9" id="KW-0133">Cell shape</keyword>
<dbReference type="Pfam" id="PF00768">
    <property type="entry name" value="Peptidase_S11"/>
    <property type="match status" value="1"/>
</dbReference>
<keyword evidence="10" id="KW-0573">Peptidoglycan synthesis</keyword>
<evidence type="ECO:0000256" key="8">
    <source>
        <dbReference type="ARBA" id="ARBA00022801"/>
    </source>
</evidence>
<evidence type="ECO:0000256" key="2">
    <source>
        <dbReference type="ARBA" id="ARBA00004752"/>
    </source>
</evidence>
<accession>A0A9D0ZKF0</accession>
<dbReference type="GO" id="GO:0006508">
    <property type="term" value="P:proteolysis"/>
    <property type="evidence" value="ECO:0007669"/>
    <property type="project" value="UniProtKB-KW"/>
</dbReference>
<reference evidence="18" key="2">
    <citation type="journal article" date="2021" name="PeerJ">
        <title>Extensive microbial diversity within the chicken gut microbiome revealed by metagenomics and culture.</title>
        <authorList>
            <person name="Gilroy R."/>
            <person name="Ravi A."/>
            <person name="Getino M."/>
            <person name="Pursley I."/>
            <person name="Horton D.L."/>
            <person name="Alikhan N.F."/>
            <person name="Baker D."/>
            <person name="Gharbi K."/>
            <person name="Hall N."/>
            <person name="Watson M."/>
            <person name="Adriaenssens E.M."/>
            <person name="Foster-Nyarko E."/>
            <person name="Jarju S."/>
            <person name="Secka A."/>
            <person name="Antonio M."/>
            <person name="Oren A."/>
            <person name="Chaudhuri R.R."/>
            <person name="La Ragione R."/>
            <person name="Hildebrand F."/>
            <person name="Pallen M.J."/>
        </authorList>
    </citation>
    <scope>NUCLEOTIDE SEQUENCE</scope>
    <source>
        <strain evidence="18">ChiSjej6B24-2974</strain>
    </source>
</reference>
<feature type="chain" id="PRO_5038431876" description="serine-type D-Ala-D-Ala carboxypeptidase" evidence="16">
    <location>
        <begin position="24"/>
        <end position="407"/>
    </location>
</feature>
<evidence type="ECO:0000256" key="15">
    <source>
        <dbReference type="RuleBase" id="RU004016"/>
    </source>
</evidence>
<evidence type="ECO:0000256" key="12">
    <source>
        <dbReference type="ARBA" id="ARBA00034000"/>
    </source>
</evidence>
<dbReference type="PRINTS" id="PR00725">
    <property type="entry name" value="DADACBPTASE1"/>
</dbReference>
<dbReference type="SUPFAM" id="SSF69189">
    <property type="entry name" value="Penicillin-binding protein associated domain"/>
    <property type="match status" value="1"/>
</dbReference>